<proteinExistence type="predicted"/>
<sequence length="331" mass="36583">MAHTEMKAKILPSSITPRGHSAKIDRVSSVLIKATERGNCANTPLFRPNTGAVWREANPHPLTASPTFTNLIRVSTGVVVTKHVSHYGDTHAHILVILTLMGCTEVFTLWGHSRSRDAPRYSHYGDTHAHTLVMLTLMVCTEVFTLWGHSRSNSRHAHAHGMHRGIHTMGTLTLTFSSFSRSWDAPRYSHYGDTHAMLTLMGCTEIFTLRRPLALHSGYDQNTALKIFSTRIAVVIMSALITTVETRIKAIVSSLSGSQVTGRLSLESRQEWGVEDRLLDQSVKGSCHSNRCALPDFLTVTEYACTVVTRKLPLCGNYVPQPTHHAAPKAV</sequence>
<dbReference type="AlphaFoldDB" id="A0A7R9FBD2"/>
<name>A0A7R9FBD2_9NEOP</name>
<organism evidence="1">
    <name type="scientific">Timema bartmani</name>
    <dbReference type="NCBI Taxonomy" id="61472"/>
    <lineage>
        <taxon>Eukaryota</taxon>
        <taxon>Metazoa</taxon>
        <taxon>Ecdysozoa</taxon>
        <taxon>Arthropoda</taxon>
        <taxon>Hexapoda</taxon>
        <taxon>Insecta</taxon>
        <taxon>Pterygota</taxon>
        <taxon>Neoptera</taxon>
        <taxon>Polyneoptera</taxon>
        <taxon>Phasmatodea</taxon>
        <taxon>Timematodea</taxon>
        <taxon>Timematoidea</taxon>
        <taxon>Timematidae</taxon>
        <taxon>Timema</taxon>
    </lineage>
</organism>
<accession>A0A7R9FBD2</accession>
<protein>
    <submittedName>
        <fullName evidence="1">Uncharacterized protein</fullName>
    </submittedName>
</protein>
<evidence type="ECO:0000313" key="1">
    <source>
        <dbReference type="EMBL" id="CAD7450325.1"/>
    </source>
</evidence>
<reference evidence="1" key="1">
    <citation type="submission" date="2020-11" db="EMBL/GenBank/DDBJ databases">
        <authorList>
            <person name="Tran Van P."/>
        </authorList>
    </citation>
    <scope>NUCLEOTIDE SEQUENCE</scope>
</reference>
<gene>
    <name evidence="1" type="ORF">TBIB3V08_LOCUS12595</name>
</gene>
<dbReference type="EMBL" id="OD574633">
    <property type="protein sequence ID" value="CAD7450325.1"/>
    <property type="molecule type" value="Genomic_DNA"/>
</dbReference>